<evidence type="ECO:0000256" key="2">
    <source>
        <dbReference type="SAM" id="SignalP"/>
    </source>
</evidence>
<organism evidence="3 4">
    <name type="scientific">Populus deltoides</name>
    <name type="common">Eastern poplar</name>
    <name type="synonym">Eastern cottonwood</name>
    <dbReference type="NCBI Taxonomy" id="3696"/>
    <lineage>
        <taxon>Eukaryota</taxon>
        <taxon>Viridiplantae</taxon>
        <taxon>Streptophyta</taxon>
        <taxon>Embryophyta</taxon>
        <taxon>Tracheophyta</taxon>
        <taxon>Spermatophyta</taxon>
        <taxon>Magnoliopsida</taxon>
        <taxon>eudicotyledons</taxon>
        <taxon>Gunneridae</taxon>
        <taxon>Pentapetalae</taxon>
        <taxon>rosids</taxon>
        <taxon>fabids</taxon>
        <taxon>Malpighiales</taxon>
        <taxon>Salicaceae</taxon>
        <taxon>Saliceae</taxon>
        <taxon>Populus</taxon>
    </lineage>
</organism>
<dbReference type="Gene3D" id="3.40.50.2000">
    <property type="entry name" value="Glycogen Phosphorylase B"/>
    <property type="match status" value="2"/>
</dbReference>
<protein>
    <submittedName>
        <fullName evidence="3">Uncharacterized protein</fullName>
    </submittedName>
</protein>
<evidence type="ECO:0000313" key="4">
    <source>
        <dbReference type="Proteomes" id="UP000807159"/>
    </source>
</evidence>
<sequence>MQNTDNLLSVCLLFCLGAEKGNEMVDCIPGASPLRLLDLPSFILASNHCIFHRILDLISWIPKSQYLLLSSIYELESQDIECLKSELSIPVYTIGPAIPDLRLRDHSSAGNNNNELNYLRWLDYQPDCSVLNISLQTMM</sequence>
<accession>A0A8T2ZRE7</accession>
<dbReference type="SUPFAM" id="SSF53756">
    <property type="entry name" value="UDP-Glycosyltransferase/glycogen phosphorylase"/>
    <property type="match status" value="1"/>
</dbReference>
<comment type="caution">
    <text evidence="3">The sequence shown here is derived from an EMBL/GenBank/DDBJ whole genome shotgun (WGS) entry which is preliminary data.</text>
</comment>
<dbReference type="PANTHER" id="PTHR11926:SF774">
    <property type="entry name" value="UDP-GLYCOSYLTRANSFERASE 85A1-RELATED"/>
    <property type="match status" value="1"/>
</dbReference>
<evidence type="ECO:0000256" key="1">
    <source>
        <dbReference type="ARBA" id="ARBA00009995"/>
    </source>
</evidence>
<dbReference type="PANTHER" id="PTHR11926">
    <property type="entry name" value="GLUCOSYL/GLUCURONOSYL TRANSFERASES"/>
    <property type="match status" value="1"/>
</dbReference>
<gene>
    <name evidence="3" type="ORF">H0E87_001379</name>
</gene>
<evidence type="ECO:0000313" key="3">
    <source>
        <dbReference type="EMBL" id="KAH8519908.1"/>
    </source>
</evidence>
<dbReference type="Proteomes" id="UP000807159">
    <property type="component" value="Chromosome 1"/>
</dbReference>
<dbReference type="AlphaFoldDB" id="A0A8T2ZRE7"/>
<dbReference type="GO" id="GO:0080043">
    <property type="term" value="F:quercetin 3-O-glucosyltransferase activity"/>
    <property type="evidence" value="ECO:0007669"/>
    <property type="project" value="TreeGrafter"/>
</dbReference>
<dbReference type="EMBL" id="JACEGQ020000001">
    <property type="protein sequence ID" value="KAH8519908.1"/>
    <property type="molecule type" value="Genomic_DNA"/>
</dbReference>
<proteinExistence type="inferred from homology"/>
<keyword evidence="4" id="KW-1185">Reference proteome</keyword>
<keyword evidence="2" id="KW-0732">Signal</keyword>
<feature type="signal peptide" evidence="2">
    <location>
        <begin position="1"/>
        <end position="21"/>
    </location>
</feature>
<comment type="similarity">
    <text evidence="1">Belongs to the UDP-glycosyltransferase family.</text>
</comment>
<reference evidence="3" key="1">
    <citation type="journal article" date="2021" name="J. Hered.">
        <title>Genome Assembly of Salicaceae Populus deltoides (Eastern Cottonwood) I-69 Based on Nanopore Sequencing and Hi-C Technologies.</title>
        <authorList>
            <person name="Bai S."/>
            <person name="Wu H."/>
            <person name="Zhang J."/>
            <person name="Pan Z."/>
            <person name="Zhao W."/>
            <person name="Li Z."/>
            <person name="Tong C."/>
        </authorList>
    </citation>
    <scope>NUCLEOTIDE SEQUENCE</scope>
    <source>
        <tissue evidence="3">Leaf</tissue>
    </source>
</reference>
<dbReference type="GO" id="GO:0080044">
    <property type="term" value="F:quercetin 7-O-glucosyltransferase activity"/>
    <property type="evidence" value="ECO:0007669"/>
    <property type="project" value="TreeGrafter"/>
</dbReference>
<feature type="chain" id="PRO_5035733306" evidence="2">
    <location>
        <begin position="22"/>
        <end position="139"/>
    </location>
</feature>
<name>A0A8T2ZRE7_POPDE</name>